<organism evidence="1 2">
    <name type="scientific">Haemophilus sputorum</name>
    <dbReference type="NCBI Taxonomy" id="1078480"/>
    <lineage>
        <taxon>Bacteria</taxon>
        <taxon>Pseudomonadati</taxon>
        <taxon>Pseudomonadota</taxon>
        <taxon>Gammaproteobacteria</taxon>
        <taxon>Pasteurellales</taxon>
        <taxon>Pasteurellaceae</taxon>
        <taxon>Haemophilus</taxon>
    </lineage>
</organism>
<accession>A0ABX9HQU6</accession>
<proteinExistence type="predicted"/>
<dbReference type="RefSeq" id="WP_111389793.1">
    <property type="nucleotide sequence ID" value="NZ_QEQG01000006.1"/>
</dbReference>
<keyword evidence="2" id="KW-1185">Reference proteome</keyword>
<evidence type="ECO:0008006" key="3">
    <source>
        <dbReference type="Google" id="ProtNLM"/>
    </source>
</evidence>
<evidence type="ECO:0000313" key="2">
    <source>
        <dbReference type="Proteomes" id="UP000253950"/>
    </source>
</evidence>
<name>A0ABX9HQU6_9PAST</name>
<evidence type="ECO:0000313" key="1">
    <source>
        <dbReference type="EMBL" id="RDF10982.1"/>
    </source>
</evidence>
<gene>
    <name evidence="1" type="ORF">DPV84_06495</name>
</gene>
<dbReference type="EMBL" id="QEQG01000006">
    <property type="protein sequence ID" value="RDF10982.1"/>
    <property type="molecule type" value="Genomic_DNA"/>
</dbReference>
<sequence>MKNKAAKTNHLIRKQAIRHYLHDKRADTFTFMGLWNDKEPFPLAELIAVQQSYITQLKADMGDCETLFALQEIRREETTLEQLLHKLKILQRHKKDI</sequence>
<dbReference type="Proteomes" id="UP000253950">
    <property type="component" value="Unassembled WGS sequence"/>
</dbReference>
<comment type="caution">
    <text evidence="1">The sequence shown here is derived from an EMBL/GenBank/DDBJ whole genome shotgun (WGS) entry which is preliminary data.</text>
</comment>
<protein>
    <recommendedName>
        <fullName evidence="3">Coil containing protein</fullName>
    </recommendedName>
</protein>
<reference evidence="1 2" key="1">
    <citation type="submission" date="2018-05" db="EMBL/GenBank/DDBJ databases">
        <title>Draft Genome Sequences for a Diverse set of 7 Haemophilus Species.</title>
        <authorList>
            <person name="Nichols M."/>
            <person name="Topaz N."/>
            <person name="Wang X."/>
            <person name="Wang X."/>
            <person name="Boxrud D."/>
        </authorList>
    </citation>
    <scope>NUCLEOTIDE SEQUENCE [LARGE SCALE GENOMIC DNA]</scope>
    <source>
        <strain evidence="1 2">C2015005473</strain>
    </source>
</reference>